<accession>A0A1M6RFD2</accession>
<protein>
    <submittedName>
        <fullName evidence="1">Uncharacterized protein</fullName>
    </submittedName>
</protein>
<evidence type="ECO:0000313" key="1">
    <source>
        <dbReference type="EMBL" id="SHK31169.1"/>
    </source>
</evidence>
<evidence type="ECO:0000313" key="2">
    <source>
        <dbReference type="Proteomes" id="UP000183982"/>
    </source>
</evidence>
<proteinExistence type="predicted"/>
<dbReference type="RefSeq" id="WP_073255846.1">
    <property type="nucleotide sequence ID" value="NZ_FQZQ01000025.1"/>
</dbReference>
<reference evidence="2" key="1">
    <citation type="submission" date="2016-11" db="EMBL/GenBank/DDBJ databases">
        <authorList>
            <person name="Varghese N."/>
            <person name="Submissions S."/>
        </authorList>
    </citation>
    <scope>NUCLEOTIDE SEQUENCE [LARGE SCALE GENOMIC DNA]</scope>
    <source>
        <strain evidence="2">DSM 100564</strain>
    </source>
</reference>
<sequence>MSILFDKMTPTAREIAEEKLRNEGILAPDAPLEYAFEVRPAELEALEKARLKFDHQIADCGSKDHQKIAELAIAKARCVSDYIAEMAG</sequence>
<gene>
    <name evidence="1" type="ORF">SAMN05444000_12522</name>
</gene>
<keyword evidence="2" id="KW-1185">Reference proteome</keyword>
<organism evidence="1 2">
    <name type="scientific">Shimia gijangensis</name>
    <dbReference type="NCBI Taxonomy" id="1470563"/>
    <lineage>
        <taxon>Bacteria</taxon>
        <taxon>Pseudomonadati</taxon>
        <taxon>Pseudomonadota</taxon>
        <taxon>Alphaproteobacteria</taxon>
        <taxon>Rhodobacterales</taxon>
        <taxon>Roseobacteraceae</taxon>
    </lineage>
</organism>
<name>A0A1M6RFD2_9RHOB</name>
<dbReference type="OrthoDB" id="7867765at2"/>
<dbReference type="Proteomes" id="UP000183982">
    <property type="component" value="Unassembled WGS sequence"/>
</dbReference>
<dbReference type="EMBL" id="FQZQ01000025">
    <property type="protein sequence ID" value="SHK31169.1"/>
    <property type="molecule type" value="Genomic_DNA"/>
</dbReference>
<dbReference type="AlphaFoldDB" id="A0A1M6RFD2"/>